<feature type="transmembrane region" description="Helical" evidence="1">
    <location>
        <begin position="135"/>
        <end position="156"/>
    </location>
</feature>
<dbReference type="Proteomes" id="UP000199462">
    <property type="component" value="Unassembled WGS sequence"/>
</dbReference>
<sequence>MEFNGLLLKLPKAIRLFIGAFVIVLSIGYYTGLLFVSETSTSNPSGIEENYLGNEADENAEIMKFKKSKRQMLTIVHTHILSMSFIFFLLGVLVWLTNLPTRLKLFLTIEPFLSVLLTFGGIYFLWSGISWFKYIVMLSGFLMTATYTASALIVLYQLTFSVKNANIINQ</sequence>
<keyword evidence="1" id="KW-1133">Transmembrane helix</keyword>
<evidence type="ECO:0000313" key="2">
    <source>
        <dbReference type="EMBL" id="SFR67677.1"/>
    </source>
</evidence>
<keyword evidence="3" id="KW-1185">Reference proteome</keyword>
<feature type="transmembrane region" description="Helical" evidence="1">
    <location>
        <begin position="73"/>
        <end position="97"/>
    </location>
</feature>
<proteinExistence type="predicted"/>
<dbReference type="RefSeq" id="WP_091902783.1">
    <property type="nucleotide sequence ID" value="NZ_FOYX01000001.1"/>
</dbReference>
<gene>
    <name evidence="2" type="ORF">SAMN04488010_1917</name>
</gene>
<feature type="transmembrane region" description="Helical" evidence="1">
    <location>
        <begin position="103"/>
        <end position="126"/>
    </location>
</feature>
<feature type="transmembrane region" description="Helical" evidence="1">
    <location>
        <begin position="13"/>
        <end position="36"/>
    </location>
</feature>
<keyword evidence="1" id="KW-0472">Membrane</keyword>
<keyword evidence="1" id="KW-0812">Transmembrane</keyword>
<organism evidence="2 3">
    <name type="scientific">Maribacter stanieri</name>
    <dbReference type="NCBI Taxonomy" id="440514"/>
    <lineage>
        <taxon>Bacteria</taxon>
        <taxon>Pseudomonadati</taxon>
        <taxon>Bacteroidota</taxon>
        <taxon>Flavobacteriia</taxon>
        <taxon>Flavobacteriales</taxon>
        <taxon>Flavobacteriaceae</taxon>
        <taxon>Maribacter</taxon>
    </lineage>
</organism>
<protein>
    <submittedName>
        <fullName evidence="2">Uncharacterized protein</fullName>
    </submittedName>
</protein>
<evidence type="ECO:0000256" key="1">
    <source>
        <dbReference type="SAM" id="Phobius"/>
    </source>
</evidence>
<name>A0A1I6ILN1_9FLAO</name>
<accession>A0A1I6ILN1</accession>
<dbReference type="STRING" id="440514.SAMN04488010_1917"/>
<dbReference type="AlphaFoldDB" id="A0A1I6ILN1"/>
<reference evidence="3" key="1">
    <citation type="submission" date="2016-10" db="EMBL/GenBank/DDBJ databases">
        <authorList>
            <person name="Varghese N."/>
            <person name="Submissions S."/>
        </authorList>
    </citation>
    <scope>NUCLEOTIDE SEQUENCE [LARGE SCALE GENOMIC DNA]</scope>
    <source>
        <strain evidence="3">DSM 19891</strain>
    </source>
</reference>
<evidence type="ECO:0000313" key="3">
    <source>
        <dbReference type="Proteomes" id="UP000199462"/>
    </source>
</evidence>
<dbReference type="EMBL" id="FOYX01000001">
    <property type="protein sequence ID" value="SFR67677.1"/>
    <property type="molecule type" value="Genomic_DNA"/>
</dbReference>